<protein>
    <submittedName>
        <fullName evidence="3">PepSY domain-containing protein</fullName>
    </submittedName>
</protein>
<reference evidence="3 4" key="1">
    <citation type="submission" date="2020-03" db="EMBL/GenBank/DDBJ databases">
        <title>WGS of actinomycetes isolated from Thailand.</title>
        <authorList>
            <person name="Thawai C."/>
        </authorList>
    </citation>
    <scope>NUCLEOTIDE SEQUENCE [LARGE SCALE GENOMIC DNA]</scope>
    <source>
        <strain evidence="3 4">FMUSA5-5</strain>
    </source>
</reference>
<dbReference type="RefSeq" id="WP_168019536.1">
    <property type="nucleotide sequence ID" value="NZ_JAATEP010000065.1"/>
</dbReference>
<evidence type="ECO:0000313" key="3">
    <source>
        <dbReference type="EMBL" id="NJP97421.1"/>
    </source>
</evidence>
<organism evidence="3 4">
    <name type="scientific">Nonomuraea composti</name>
    <dbReference type="NCBI Taxonomy" id="2720023"/>
    <lineage>
        <taxon>Bacteria</taxon>
        <taxon>Bacillati</taxon>
        <taxon>Actinomycetota</taxon>
        <taxon>Actinomycetes</taxon>
        <taxon>Streptosporangiales</taxon>
        <taxon>Streptosporangiaceae</taxon>
        <taxon>Nonomuraea</taxon>
    </lineage>
</organism>
<keyword evidence="2" id="KW-1133">Transmembrane helix</keyword>
<evidence type="ECO:0000256" key="2">
    <source>
        <dbReference type="SAM" id="Phobius"/>
    </source>
</evidence>
<feature type="region of interest" description="Disordered" evidence="1">
    <location>
        <begin position="248"/>
        <end position="323"/>
    </location>
</feature>
<keyword evidence="4" id="KW-1185">Reference proteome</keyword>
<evidence type="ECO:0000256" key="1">
    <source>
        <dbReference type="SAM" id="MobiDB-lite"/>
    </source>
</evidence>
<dbReference type="Proteomes" id="UP000696294">
    <property type="component" value="Unassembled WGS sequence"/>
</dbReference>
<feature type="transmembrane region" description="Helical" evidence="2">
    <location>
        <begin position="33"/>
        <end position="57"/>
    </location>
</feature>
<accession>A0ABX1BI49</accession>
<dbReference type="Pfam" id="PF03929">
    <property type="entry name" value="PepSY_TM"/>
    <property type="match status" value="1"/>
</dbReference>
<dbReference type="PANTHER" id="PTHR34219:SF1">
    <property type="entry name" value="PEPSY DOMAIN-CONTAINING PROTEIN"/>
    <property type="match status" value="1"/>
</dbReference>
<proteinExistence type="predicted"/>
<sequence length="506" mass="53901">MTSVETRPETPLTPPAKSPTPSSSQRYRAVWRWHFYAGLVVAPVLLVLAVTGAIYLFKEPFEEWRYQDVRTLAEPVPAAAARPLSEQVAAAQQARPGAPVMSVIPPTAPDRTTRVILQGADAGPFAQGVSVYVDPGTATVVGQIDDGATFMRVVRTIHGELMSGTVGDRVVETAACWALILVATGSYLWWSGRRTRRKPARAGRGRLRRLHILTGLGGGTVVVFLVLSGLPWSGVWGDGLQRLQERTGSTYPSADDFPHTSTPPLSGDLSANPDAKVPWAAERLPVPPSQDGPSQDGPSQDGALQDGASRDGHAGHGSAHGVLQPGALPIESALAAARPAIRSCPPAECDLKVLLPDGPRGVYTIVTDPRRDPSAAQTLHVDQYSGRVLVSYGWAEYGVLAKAVEQGVALHEGRRYGTANLVVMLAACLTIITLVVTGAWMWWKRRPRGRAGAPARSTDRRTTYGVIGVMAVLGLLFPLAGVTMAAALLADRLLLRRVPALARLLG</sequence>
<keyword evidence="2" id="KW-0812">Transmembrane</keyword>
<keyword evidence="2" id="KW-0472">Membrane</keyword>
<comment type="caution">
    <text evidence="3">The sequence shown here is derived from an EMBL/GenBank/DDBJ whole genome shotgun (WGS) entry which is preliminary data.</text>
</comment>
<evidence type="ECO:0000313" key="4">
    <source>
        <dbReference type="Proteomes" id="UP000696294"/>
    </source>
</evidence>
<feature type="transmembrane region" description="Helical" evidence="2">
    <location>
        <begin position="210"/>
        <end position="232"/>
    </location>
</feature>
<feature type="transmembrane region" description="Helical" evidence="2">
    <location>
        <begin position="421"/>
        <end position="443"/>
    </location>
</feature>
<name>A0ABX1BI49_9ACTN</name>
<feature type="region of interest" description="Disordered" evidence="1">
    <location>
        <begin position="1"/>
        <end position="23"/>
    </location>
</feature>
<gene>
    <name evidence="3" type="ORF">HCN51_49735</name>
</gene>
<feature type="transmembrane region" description="Helical" evidence="2">
    <location>
        <begin position="170"/>
        <end position="190"/>
    </location>
</feature>
<feature type="transmembrane region" description="Helical" evidence="2">
    <location>
        <begin position="464"/>
        <end position="489"/>
    </location>
</feature>
<dbReference type="EMBL" id="JAATEP010000065">
    <property type="protein sequence ID" value="NJP97421.1"/>
    <property type="molecule type" value="Genomic_DNA"/>
</dbReference>
<dbReference type="InterPro" id="IPR005625">
    <property type="entry name" value="PepSY-ass_TM"/>
</dbReference>
<dbReference type="PANTHER" id="PTHR34219">
    <property type="entry name" value="IRON-REGULATED INNER MEMBRANE PROTEIN-RELATED"/>
    <property type="match status" value="1"/>
</dbReference>